<evidence type="ECO:0000256" key="1">
    <source>
        <dbReference type="SAM" id="SignalP"/>
    </source>
</evidence>
<dbReference type="AlphaFoldDB" id="A0A1H3AVY9"/>
<dbReference type="STRING" id="488533.SAMN04487960_108120"/>
<keyword evidence="1" id="KW-0732">Signal</keyword>
<proteinExistence type="predicted"/>
<sequence>MTFITGLIASLLVLTAAPASAEIYRNVDAQGNVTYSDEPSSGAEAIEVEPVTTITLPKLEDVTAPAARPQSNEPAADTYSDLRIVAPANDEAFQSGSGDVAFRVTSNPALRQGHKYEITLDGQPVGQSTSSDISVRNVDRGTHQAMVYIIDRNGARIQTGAGISFTIHRPSTLN</sequence>
<evidence type="ECO:0000313" key="4">
    <source>
        <dbReference type="Proteomes" id="UP000199675"/>
    </source>
</evidence>
<evidence type="ECO:0000313" key="3">
    <source>
        <dbReference type="EMBL" id="SDX33813.1"/>
    </source>
</evidence>
<name>A0A1H3AVY9_9GAMM</name>
<dbReference type="EMBL" id="FNNE01000008">
    <property type="protein sequence ID" value="SDX33813.1"/>
    <property type="molecule type" value="Genomic_DNA"/>
</dbReference>
<reference evidence="3 4" key="1">
    <citation type="submission" date="2016-10" db="EMBL/GenBank/DDBJ databases">
        <authorList>
            <person name="de Groot N.N."/>
        </authorList>
    </citation>
    <scope>NUCLEOTIDE SEQUENCE [LARGE SCALE GENOMIC DNA]</scope>
    <source>
        <strain evidence="3 4">CGMCC 1.7059</strain>
    </source>
</reference>
<dbReference type="RefSeq" id="WP_091815309.1">
    <property type="nucleotide sequence ID" value="NZ_FNNE01000008.1"/>
</dbReference>
<gene>
    <name evidence="3" type="ORF">SAMN04487960_108120</name>
</gene>
<dbReference type="OrthoDB" id="6366673at2"/>
<protein>
    <recommendedName>
        <fullName evidence="2">DUF4124 domain-containing protein</fullName>
    </recommendedName>
</protein>
<organism evidence="3 4">
    <name type="scientific">Marinobacter mobilis</name>
    <dbReference type="NCBI Taxonomy" id="488533"/>
    <lineage>
        <taxon>Bacteria</taxon>
        <taxon>Pseudomonadati</taxon>
        <taxon>Pseudomonadota</taxon>
        <taxon>Gammaproteobacteria</taxon>
        <taxon>Pseudomonadales</taxon>
        <taxon>Marinobacteraceae</taxon>
        <taxon>Marinobacter</taxon>
    </lineage>
</organism>
<dbReference type="InterPro" id="IPR025392">
    <property type="entry name" value="DUF4124"/>
</dbReference>
<keyword evidence="4" id="KW-1185">Reference proteome</keyword>
<feature type="domain" description="DUF4124" evidence="2">
    <location>
        <begin position="11"/>
        <end position="69"/>
    </location>
</feature>
<dbReference type="Proteomes" id="UP000199675">
    <property type="component" value="Unassembled WGS sequence"/>
</dbReference>
<accession>A0A1H3AVY9</accession>
<evidence type="ECO:0000259" key="2">
    <source>
        <dbReference type="Pfam" id="PF13511"/>
    </source>
</evidence>
<dbReference type="Pfam" id="PF13511">
    <property type="entry name" value="DUF4124"/>
    <property type="match status" value="1"/>
</dbReference>
<feature type="chain" id="PRO_5011621685" description="DUF4124 domain-containing protein" evidence="1">
    <location>
        <begin position="22"/>
        <end position="174"/>
    </location>
</feature>
<feature type="signal peptide" evidence="1">
    <location>
        <begin position="1"/>
        <end position="21"/>
    </location>
</feature>